<feature type="compositionally biased region" description="Polar residues" evidence="4">
    <location>
        <begin position="79"/>
        <end position="92"/>
    </location>
</feature>
<feature type="region of interest" description="Disordered" evidence="4">
    <location>
        <begin position="55"/>
        <end position="92"/>
    </location>
</feature>
<dbReference type="InterPro" id="IPR036322">
    <property type="entry name" value="WD40_repeat_dom_sf"/>
</dbReference>
<dbReference type="InterPro" id="IPR019775">
    <property type="entry name" value="WD40_repeat_CS"/>
</dbReference>
<dbReference type="InterPro" id="IPR015943">
    <property type="entry name" value="WD40/YVTN_repeat-like_dom_sf"/>
</dbReference>
<feature type="repeat" description="WD" evidence="3">
    <location>
        <begin position="639"/>
        <end position="662"/>
    </location>
</feature>
<feature type="repeat" description="WD" evidence="3">
    <location>
        <begin position="530"/>
        <end position="569"/>
    </location>
</feature>
<sequence length="885" mass="98015">MLTATIDPTMADANSDVQEPPTLTQTLNHCIPVQTIRAPVPPHLEDNLLQHQHQGYPQFDSNSHLTGSGSGSDIDPFTQIDSPTTSMPSVNDIFSPSCLQRPASPAPTADFSILDVDVETLPSAQYQGCTHGDDSSYDRPVYSATRGARHSRSASPALPFNTKRGFHSSPSLSLNITDHDDAQATYPGDLATLIEGQYDFLDSSSSLSPSSIKALFPRIWEVLSSPGKSLFPNVITPSSSPPSFASPSPFTPSARQQFTGSGTFPRWKGKGKAKAHASGIDWGSEEIDDPFIDFSELAPLDDEEGELIDDEACFVEVRAVTGVDILSLLPTELALHILILLCAPVSLRSKSGPSSTDLESYPYPIPDSDAFRSILACLAVSRKWRALASDNSVWQALFMGRWAIDLRRANGLLKLTRQRCIQPARIEFTPSQLGRINTFEPRSWTPTIKKSAGESSPSQLLSMSWPMVQRVTNAPLQLDWRRLYQERYELEGRWSGHARPIKPVFLDVYNRPSYASLGTRNKWEPKMTRMAGHTDSVYCLEFDSQRIITGSRDRTIKVWSLRTGRLLATFRGVHNGSVLCLKFEHDWDQGWDDIQADGDEDSAPEYQDIRRGMSCQPGSSNVSFQEQFPKSFNKAKMGFMVSGSSDHSICVWDIWTGRPLLDDNLVESGDKEVNAEPRAILRGHIGGVLDLKIDRKWIVSCSKDAVVRVWNRNTLEPYRIFRGHDGPVNAVGLQDGRVVSASGDGKMILWDIQSGERLRTFEGHDRGLACIEFKGDLIVSGSNDCKIKIWSASTGECLRTLIGHDALVRALSFDPHNGRLVSASYDKTVKLWDIKTGKLINTFVGRHSSHIFDVKLDVSRIVSTSHDRHIVVLDFSQGLDASLFV</sequence>
<reference evidence="5 6" key="1">
    <citation type="submission" date="2014-04" db="EMBL/GenBank/DDBJ databases">
        <title>Evolutionary Origins and Diversification of the Mycorrhizal Mutualists.</title>
        <authorList>
            <consortium name="DOE Joint Genome Institute"/>
            <consortium name="Mycorrhizal Genomics Consortium"/>
            <person name="Kohler A."/>
            <person name="Kuo A."/>
            <person name="Nagy L.G."/>
            <person name="Floudas D."/>
            <person name="Copeland A."/>
            <person name="Barry K.W."/>
            <person name="Cichocki N."/>
            <person name="Veneault-Fourrey C."/>
            <person name="LaButti K."/>
            <person name="Lindquist E.A."/>
            <person name="Lipzen A."/>
            <person name="Lundell T."/>
            <person name="Morin E."/>
            <person name="Murat C."/>
            <person name="Riley R."/>
            <person name="Ohm R."/>
            <person name="Sun H."/>
            <person name="Tunlid A."/>
            <person name="Henrissat B."/>
            <person name="Grigoriev I.V."/>
            <person name="Hibbett D.S."/>
            <person name="Martin F."/>
        </authorList>
    </citation>
    <scope>NUCLEOTIDE SEQUENCE [LARGE SCALE GENOMIC DNA]</scope>
    <source>
        <strain evidence="5 6">Koide BX008</strain>
    </source>
</reference>
<keyword evidence="6" id="KW-1185">Reference proteome</keyword>
<dbReference type="InterPro" id="IPR036047">
    <property type="entry name" value="F-box-like_dom_sf"/>
</dbReference>
<feature type="region of interest" description="Disordered" evidence="4">
    <location>
        <begin position="126"/>
        <end position="162"/>
    </location>
</feature>
<dbReference type="STRING" id="946122.A0A0C2X2K1"/>
<dbReference type="PRINTS" id="PR00320">
    <property type="entry name" value="GPROTEINBRPT"/>
</dbReference>
<dbReference type="PANTHER" id="PTHR19848">
    <property type="entry name" value="WD40 REPEAT PROTEIN"/>
    <property type="match status" value="1"/>
</dbReference>
<dbReference type="OrthoDB" id="19711at2759"/>
<evidence type="ECO:0000313" key="6">
    <source>
        <dbReference type="Proteomes" id="UP000054549"/>
    </source>
</evidence>
<evidence type="ECO:0000256" key="2">
    <source>
        <dbReference type="ARBA" id="ARBA00022737"/>
    </source>
</evidence>
<dbReference type="SUPFAM" id="SSF81383">
    <property type="entry name" value="F-box domain"/>
    <property type="match status" value="1"/>
</dbReference>
<feature type="repeat" description="WD" evidence="3">
    <location>
        <begin position="761"/>
        <end position="800"/>
    </location>
</feature>
<evidence type="ECO:0000256" key="1">
    <source>
        <dbReference type="ARBA" id="ARBA00022574"/>
    </source>
</evidence>
<accession>A0A0C2X2K1</accession>
<dbReference type="PROSITE" id="PS00678">
    <property type="entry name" value="WD_REPEATS_1"/>
    <property type="match status" value="2"/>
</dbReference>
<evidence type="ECO:0000256" key="4">
    <source>
        <dbReference type="SAM" id="MobiDB-lite"/>
    </source>
</evidence>
<dbReference type="PANTHER" id="PTHR19848:SF8">
    <property type="entry name" value="F-BOX AND WD REPEAT DOMAIN CONTAINING 7"/>
    <property type="match status" value="1"/>
</dbReference>
<dbReference type="Pfam" id="PF00400">
    <property type="entry name" value="WD40"/>
    <property type="match status" value="5"/>
</dbReference>
<feature type="repeat" description="WD" evidence="3">
    <location>
        <begin position="801"/>
        <end position="842"/>
    </location>
</feature>
<protein>
    <submittedName>
        <fullName evidence="5">Uncharacterized protein</fullName>
    </submittedName>
</protein>
<feature type="compositionally biased region" description="Polar residues" evidence="4">
    <location>
        <begin position="55"/>
        <end position="67"/>
    </location>
</feature>
<dbReference type="InterPro" id="IPR020472">
    <property type="entry name" value="WD40_PAC1"/>
</dbReference>
<dbReference type="PROSITE" id="PS50294">
    <property type="entry name" value="WD_REPEATS_REGION"/>
    <property type="match status" value="4"/>
</dbReference>
<dbReference type="SMART" id="SM00320">
    <property type="entry name" value="WD40"/>
    <property type="match status" value="7"/>
</dbReference>
<dbReference type="Proteomes" id="UP000054549">
    <property type="component" value="Unassembled WGS sequence"/>
</dbReference>
<dbReference type="InParanoid" id="A0A0C2X2K1"/>
<evidence type="ECO:0000256" key="3">
    <source>
        <dbReference type="PROSITE-ProRule" id="PRU00221"/>
    </source>
</evidence>
<gene>
    <name evidence="5" type="ORF">M378DRAFT_8454</name>
</gene>
<organism evidence="5 6">
    <name type="scientific">Amanita muscaria (strain Koide BX008)</name>
    <dbReference type="NCBI Taxonomy" id="946122"/>
    <lineage>
        <taxon>Eukaryota</taxon>
        <taxon>Fungi</taxon>
        <taxon>Dikarya</taxon>
        <taxon>Basidiomycota</taxon>
        <taxon>Agaricomycotina</taxon>
        <taxon>Agaricomycetes</taxon>
        <taxon>Agaricomycetidae</taxon>
        <taxon>Agaricales</taxon>
        <taxon>Pluteineae</taxon>
        <taxon>Amanitaceae</taxon>
        <taxon>Amanita</taxon>
    </lineage>
</organism>
<evidence type="ECO:0000313" key="5">
    <source>
        <dbReference type="EMBL" id="KIL68362.1"/>
    </source>
</evidence>
<dbReference type="CDD" id="cd00200">
    <property type="entry name" value="WD40"/>
    <property type="match status" value="1"/>
</dbReference>
<dbReference type="EMBL" id="KN818228">
    <property type="protein sequence ID" value="KIL68362.1"/>
    <property type="molecule type" value="Genomic_DNA"/>
</dbReference>
<dbReference type="Gene3D" id="1.20.1280.50">
    <property type="match status" value="1"/>
</dbReference>
<name>A0A0C2X2K1_AMAMK</name>
<dbReference type="SUPFAM" id="SSF50978">
    <property type="entry name" value="WD40 repeat-like"/>
    <property type="match status" value="1"/>
</dbReference>
<keyword evidence="1 3" id="KW-0853">WD repeat</keyword>
<dbReference type="Gene3D" id="2.130.10.10">
    <property type="entry name" value="YVTN repeat-like/Quinoprotein amine dehydrogenase"/>
    <property type="match status" value="2"/>
</dbReference>
<feature type="repeat" description="WD" evidence="3">
    <location>
        <begin position="681"/>
        <end position="720"/>
    </location>
</feature>
<feature type="region of interest" description="Disordered" evidence="4">
    <location>
        <begin position="1"/>
        <end position="22"/>
    </location>
</feature>
<proteinExistence type="predicted"/>
<feature type="repeat" description="WD" evidence="3">
    <location>
        <begin position="721"/>
        <end position="760"/>
    </location>
</feature>
<dbReference type="AlphaFoldDB" id="A0A0C2X2K1"/>
<dbReference type="HOGENOM" id="CLU_000288_103_6_1"/>
<keyword evidence="2" id="KW-0677">Repeat</keyword>
<dbReference type="PROSITE" id="PS50082">
    <property type="entry name" value="WD_REPEATS_2"/>
    <property type="match status" value="6"/>
</dbReference>
<dbReference type="InterPro" id="IPR001680">
    <property type="entry name" value="WD40_rpt"/>
</dbReference>